<name>A0AAE0YR51_9GAST</name>
<evidence type="ECO:0000313" key="2">
    <source>
        <dbReference type="Proteomes" id="UP001283361"/>
    </source>
</evidence>
<accession>A0AAE0YR51</accession>
<dbReference type="EMBL" id="JAWDGP010005712">
    <property type="protein sequence ID" value="KAK3753450.1"/>
    <property type="molecule type" value="Genomic_DNA"/>
</dbReference>
<gene>
    <name evidence="1" type="ORF">RRG08_056342</name>
</gene>
<reference evidence="1" key="1">
    <citation type="journal article" date="2023" name="G3 (Bethesda)">
        <title>A reference genome for the long-term kleptoplast-retaining sea slug Elysia crispata morphotype clarki.</title>
        <authorList>
            <person name="Eastman K.E."/>
            <person name="Pendleton A.L."/>
            <person name="Shaikh M.A."/>
            <person name="Suttiyut T."/>
            <person name="Ogas R."/>
            <person name="Tomko P."/>
            <person name="Gavelis G."/>
            <person name="Widhalm J.R."/>
            <person name="Wisecaver J.H."/>
        </authorList>
    </citation>
    <scope>NUCLEOTIDE SEQUENCE</scope>
    <source>
        <strain evidence="1">ECLA1</strain>
    </source>
</reference>
<evidence type="ECO:0000313" key="1">
    <source>
        <dbReference type="EMBL" id="KAK3753450.1"/>
    </source>
</evidence>
<comment type="caution">
    <text evidence="1">The sequence shown here is derived from an EMBL/GenBank/DDBJ whole genome shotgun (WGS) entry which is preliminary data.</text>
</comment>
<sequence>MKFGFYAELFCRNSAISSYVGPEGQSPPRAVPSPSTAAPSSLVFMKSAMFSLPYMMQLVPLRSFYLYMFSRSVRIAIR</sequence>
<organism evidence="1 2">
    <name type="scientific">Elysia crispata</name>
    <name type="common">lettuce slug</name>
    <dbReference type="NCBI Taxonomy" id="231223"/>
    <lineage>
        <taxon>Eukaryota</taxon>
        <taxon>Metazoa</taxon>
        <taxon>Spiralia</taxon>
        <taxon>Lophotrochozoa</taxon>
        <taxon>Mollusca</taxon>
        <taxon>Gastropoda</taxon>
        <taxon>Heterobranchia</taxon>
        <taxon>Euthyneura</taxon>
        <taxon>Panpulmonata</taxon>
        <taxon>Sacoglossa</taxon>
        <taxon>Placobranchoidea</taxon>
        <taxon>Plakobranchidae</taxon>
        <taxon>Elysia</taxon>
    </lineage>
</organism>
<dbReference type="AlphaFoldDB" id="A0AAE0YR51"/>
<keyword evidence="2" id="KW-1185">Reference proteome</keyword>
<protein>
    <submittedName>
        <fullName evidence="1">Uncharacterized protein</fullName>
    </submittedName>
</protein>
<proteinExistence type="predicted"/>
<dbReference type="Proteomes" id="UP001283361">
    <property type="component" value="Unassembled WGS sequence"/>
</dbReference>